<feature type="domain" description="Helicase ATP-binding" evidence="13">
    <location>
        <begin position="33"/>
        <end position="208"/>
    </location>
</feature>
<evidence type="ECO:0000256" key="10">
    <source>
        <dbReference type="PROSITE-ProRule" id="PRU00552"/>
    </source>
</evidence>
<dbReference type="GO" id="GO:0005524">
    <property type="term" value="F:ATP binding"/>
    <property type="evidence" value="ECO:0007669"/>
    <property type="project" value="UniProtKB-KW"/>
</dbReference>
<dbReference type="CDD" id="cd00268">
    <property type="entry name" value="DEADc"/>
    <property type="match status" value="1"/>
</dbReference>
<dbReference type="SUPFAM" id="SSF52540">
    <property type="entry name" value="P-loop containing nucleoside triphosphate hydrolases"/>
    <property type="match status" value="2"/>
</dbReference>
<evidence type="ECO:0000256" key="7">
    <source>
        <dbReference type="ARBA" id="ARBA00038437"/>
    </source>
</evidence>
<dbReference type="EC" id="3.6.4.13" evidence="1"/>
<evidence type="ECO:0000256" key="2">
    <source>
        <dbReference type="ARBA" id="ARBA00022490"/>
    </source>
</evidence>
<dbReference type="GO" id="GO:0005829">
    <property type="term" value="C:cytosol"/>
    <property type="evidence" value="ECO:0007669"/>
    <property type="project" value="TreeGrafter"/>
</dbReference>
<proteinExistence type="inferred from homology"/>
<dbReference type="SMART" id="SM00490">
    <property type="entry name" value="HELICc"/>
    <property type="match status" value="1"/>
</dbReference>
<gene>
    <name evidence="16" type="ORF">A0U91_05005</name>
</gene>
<dbReference type="SMART" id="SM00487">
    <property type="entry name" value="DEXDc"/>
    <property type="match status" value="1"/>
</dbReference>
<dbReference type="PROSITE" id="PS51194">
    <property type="entry name" value="HELICASE_CTER"/>
    <property type="match status" value="1"/>
</dbReference>
<evidence type="ECO:0000256" key="11">
    <source>
        <dbReference type="RuleBase" id="RU000492"/>
    </source>
</evidence>
<dbReference type="STRING" id="1076596.A0U91_05005"/>
<evidence type="ECO:0000256" key="9">
    <source>
        <dbReference type="ARBA" id="ARBA00074363"/>
    </source>
</evidence>
<dbReference type="EMBL" id="CP014687">
    <property type="protein sequence ID" value="AQT04438.1"/>
    <property type="molecule type" value="Genomic_DNA"/>
</dbReference>
<accession>A0A1U9LDJ1</accession>
<evidence type="ECO:0000313" key="16">
    <source>
        <dbReference type="EMBL" id="AQT04438.1"/>
    </source>
</evidence>
<feature type="region of interest" description="Disordered" evidence="12">
    <location>
        <begin position="378"/>
        <end position="450"/>
    </location>
</feature>
<feature type="domain" description="Helicase C-terminal" evidence="14">
    <location>
        <begin position="232"/>
        <end position="382"/>
    </location>
</feature>
<evidence type="ECO:0000256" key="1">
    <source>
        <dbReference type="ARBA" id="ARBA00012552"/>
    </source>
</evidence>
<evidence type="ECO:0000256" key="5">
    <source>
        <dbReference type="ARBA" id="ARBA00022806"/>
    </source>
</evidence>
<dbReference type="PROSITE" id="PS51195">
    <property type="entry name" value="Q_MOTIF"/>
    <property type="match status" value="1"/>
</dbReference>
<dbReference type="InterPro" id="IPR027417">
    <property type="entry name" value="P-loop_NTPase"/>
</dbReference>
<dbReference type="InterPro" id="IPR044742">
    <property type="entry name" value="DEAD/DEAH_RhlB"/>
</dbReference>
<feature type="domain" description="DEAD-box RNA helicase Q" evidence="15">
    <location>
        <begin position="2"/>
        <end position="30"/>
    </location>
</feature>
<protein>
    <recommendedName>
        <fullName evidence="9">DEAD-box ATP-dependent RNA helicase RhpA</fullName>
        <ecNumber evidence="1">3.6.4.13</ecNumber>
    </recommendedName>
</protein>
<evidence type="ECO:0000256" key="4">
    <source>
        <dbReference type="ARBA" id="ARBA00022801"/>
    </source>
</evidence>
<dbReference type="RefSeq" id="WP_077930314.1">
    <property type="nucleotide sequence ID" value="NZ_CP014687.1"/>
</dbReference>
<dbReference type="KEGG" id="aper:A0U91_05005"/>
<sequence length="450" mass="47770">MTTFSDLKLAAPLLKALAEQGYETPTPIQAQSIPHLLEGRDLLGLAQTGTGKTAAFALPILNYLHAHPKVAGPKKPRVLVLAPTRELVSQISESFKAYARHMKFTQAVVFGGVGQGRQVEAMRRGVDVLVAAPGRLLDLIGQGYIDLSGLEVLVLDEADRMLDMGFVRDIRRIMTYLPEKRQTLLFSATMPRSIADLASSLLHDPAKVEVTPPSSTVDRIQQAVMFVDGTDKRDALLTLVESPKVARAVVFTLMKHEANKVAEFLNKNNIVAEAIHGNKSQGARERAMSGFRAGSVKVLVATDIAARGIDVDDVSHVFNYDLPNVPESYVHRIGRTARAGRDGWAVSFCDPEQRAWLRDIEKTIGKPIPVVRDHPWHSESAEASTMRPPVLGGGGGRGRGGPPRGGNGGGGGGGRGRGGPPRGGNGGGGRPGGGGRSGGGASSGRGRAYS</sequence>
<keyword evidence="2" id="KW-0963">Cytoplasm</keyword>
<keyword evidence="5 11" id="KW-0347">Helicase</keyword>
<dbReference type="Pfam" id="PF00270">
    <property type="entry name" value="DEAD"/>
    <property type="match status" value="1"/>
</dbReference>
<dbReference type="GO" id="GO:0042255">
    <property type="term" value="P:ribosome assembly"/>
    <property type="evidence" value="ECO:0007669"/>
    <property type="project" value="UniProtKB-ARBA"/>
</dbReference>
<dbReference type="GO" id="GO:0003676">
    <property type="term" value="F:nucleic acid binding"/>
    <property type="evidence" value="ECO:0007669"/>
    <property type="project" value="InterPro"/>
</dbReference>
<organism evidence="16 17">
    <name type="scientific">Acetobacter persici</name>
    <dbReference type="NCBI Taxonomy" id="1076596"/>
    <lineage>
        <taxon>Bacteria</taxon>
        <taxon>Pseudomonadati</taxon>
        <taxon>Pseudomonadota</taxon>
        <taxon>Alphaproteobacteria</taxon>
        <taxon>Acetobacterales</taxon>
        <taxon>Acetobacteraceae</taxon>
        <taxon>Acetobacter</taxon>
    </lineage>
</organism>
<dbReference type="Pfam" id="PF00271">
    <property type="entry name" value="Helicase_C"/>
    <property type="match status" value="1"/>
</dbReference>
<keyword evidence="3 11" id="KW-0547">Nucleotide-binding</keyword>
<dbReference type="Proteomes" id="UP000189055">
    <property type="component" value="Chromosome"/>
</dbReference>
<evidence type="ECO:0000259" key="15">
    <source>
        <dbReference type="PROSITE" id="PS51195"/>
    </source>
</evidence>
<dbReference type="InterPro" id="IPR014001">
    <property type="entry name" value="Helicase_ATP-bd"/>
</dbReference>
<dbReference type="PANTHER" id="PTHR47959:SF13">
    <property type="entry name" value="ATP-DEPENDENT RNA HELICASE RHLE"/>
    <property type="match status" value="1"/>
</dbReference>
<dbReference type="PANTHER" id="PTHR47959">
    <property type="entry name" value="ATP-DEPENDENT RNA HELICASE RHLE-RELATED"/>
    <property type="match status" value="1"/>
</dbReference>
<name>A0A1U9LDJ1_9PROT</name>
<dbReference type="InterPro" id="IPR011545">
    <property type="entry name" value="DEAD/DEAH_box_helicase_dom"/>
</dbReference>
<dbReference type="InterPro" id="IPR014014">
    <property type="entry name" value="RNA_helicase_DEAD_Q_motif"/>
</dbReference>
<evidence type="ECO:0000259" key="14">
    <source>
        <dbReference type="PROSITE" id="PS51194"/>
    </source>
</evidence>
<evidence type="ECO:0000256" key="12">
    <source>
        <dbReference type="SAM" id="MobiDB-lite"/>
    </source>
</evidence>
<dbReference type="GO" id="GO:0016787">
    <property type="term" value="F:hydrolase activity"/>
    <property type="evidence" value="ECO:0007669"/>
    <property type="project" value="UniProtKB-KW"/>
</dbReference>
<dbReference type="FunFam" id="3.40.50.300:FF:000108">
    <property type="entry name" value="ATP-dependent RNA helicase RhlE"/>
    <property type="match status" value="1"/>
</dbReference>
<dbReference type="GO" id="GO:0003724">
    <property type="term" value="F:RNA helicase activity"/>
    <property type="evidence" value="ECO:0007669"/>
    <property type="project" value="UniProtKB-EC"/>
</dbReference>
<dbReference type="PROSITE" id="PS00039">
    <property type="entry name" value="DEAD_ATP_HELICASE"/>
    <property type="match status" value="1"/>
</dbReference>
<dbReference type="InterPro" id="IPR001650">
    <property type="entry name" value="Helicase_C-like"/>
</dbReference>
<dbReference type="AlphaFoldDB" id="A0A1U9LDJ1"/>
<evidence type="ECO:0000313" key="17">
    <source>
        <dbReference type="Proteomes" id="UP000189055"/>
    </source>
</evidence>
<evidence type="ECO:0000259" key="13">
    <source>
        <dbReference type="PROSITE" id="PS51192"/>
    </source>
</evidence>
<evidence type="ECO:0000256" key="6">
    <source>
        <dbReference type="ARBA" id="ARBA00022840"/>
    </source>
</evidence>
<feature type="short sequence motif" description="Q motif" evidence="10">
    <location>
        <begin position="2"/>
        <end position="30"/>
    </location>
</feature>
<dbReference type="PROSITE" id="PS51192">
    <property type="entry name" value="HELICASE_ATP_BIND_1"/>
    <property type="match status" value="1"/>
</dbReference>
<keyword evidence="4 11" id="KW-0378">Hydrolase</keyword>
<dbReference type="CDD" id="cd18787">
    <property type="entry name" value="SF2_C_DEAD"/>
    <property type="match status" value="1"/>
</dbReference>
<keyword evidence="6 11" id="KW-0067">ATP-binding</keyword>
<comment type="catalytic activity">
    <reaction evidence="8">
        <text>ATP + H2O = ADP + phosphate + H(+)</text>
        <dbReference type="Rhea" id="RHEA:13065"/>
        <dbReference type="ChEBI" id="CHEBI:15377"/>
        <dbReference type="ChEBI" id="CHEBI:15378"/>
        <dbReference type="ChEBI" id="CHEBI:30616"/>
        <dbReference type="ChEBI" id="CHEBI:43474"/>
        <dbReference type="ChEBI" id="CHEBI:456216"/>
        <dbReference type="EC" id="3.6.4.13"/>
    </reaction>
</comment>
<evidence type="ECO:0000256" key="8">
    <source>
        <dbReference type="ARBA" id="ARBA00047984"/>
    </source>
</evidence>
<evidence type="ECO:0000256" key="3">
    <source>
        <dbReference type="ARBA" id="ARBA00022741"/>
    </source>
</evidence>
<dbReference type="Gene3D" id="3.40.50.300">
    <property type="entry name" value="P-loop containing nucleotide triphosphate hydrolases"/>
    <property type="match status" value="2"/>
</dbReference>
<comment type="similarity">
    <text evidence="7 11">Belongs to the DEAD box helicase family.</text>
</comment>
<dbReference type="GO" id="GO:0009266">
    <property type="term" value="P:response to temperature stimulus"/>
    <property type="evidence" value="ECO:0007669"/>
    <property type="project" value="UniProtKB-ARBA"/>
</dbReference>
<dbReference type="InterPro" id="IPR000629">
    <property type="entry name" value="RNA-helicase_DEAD-box_CS"/>
</dbReference>
<feature type="compositionally biased region" description="Gly residues" evidence="12">
    <location>
        <begin position="391"/>
        <end position="443"/>
    </location>
</feature>
<reference evidence="16 17" key="1">
    <citation type="submission" date="2016-03" db="EMBL/GenBank/DDBJ databases">
        <title>Acetic acid bacteria sequencing.</title>
        <authorList>
            <person name="Brandt J."/>
            <person name="Jakob F."/>
            <person name="Vogel R.F."/>
        </authorList>
    </citation>
    <scope>NUCLEOTIDE SEQUENCE [LARGE SCALE GENOMIC DNA]</scope>
    <source>
        <strain evidence="16 17">TMW2.1084</strain>
    </source>
</reference>
<dbReference type="InterPro" id="IPR050079">
    <property type="entry name" value="DEAD_box_RNA_helicase"/>
</dbReference>